<dbReference type="InterPro" id="IPR050109">
    <property type="entry name" value="HTH-type_TetR-like_transc_reg"/>
</dbReference>
<keyword evidence="1" id="KW-0805">Transcription regulation</keyword>
<dbReference type="SUPFAM" id="SSF46689">
    <property type="entry name" value="Homeodomain-like"/>
    <property type="match status" value="1"/>
</dbReference>
<dbReference type="PROSITE" id="PS50977">
    <property type="entry name" value="HTH_TETR_2"/>
    <property type="match status" value="1"/>
</dbReference>
<comment type="caution">
    <text evidence="7">The sequence shown here is derived from an EMBL/GenBank/DDBJ whole genome shotgun (WGS) entry which is preliminary data.</text>
</comment>
<dbReference type="PANTHER" id="PTHR30055">
    <property type="entry name" value="HTH-TYPE TRANSCRIPTIONAL REGULATOR RUTR"/>
    <property type="match status" value="1"/>
</dbReference>
<dbReference type="InterPro" id="IPR009057">
    <property type="entry name" value="Homeodomain-like_sf"/>
</dbReference>
<dbReference type="Pfam" id="PF00440">
    <property type="entry name" value="TetR_N"/>
    <property type="match status" value="1"/>
</dbReference>
<feature type="domain" description="HTH tetR-type" evidence="6">
    <location>
        <begin position="21"/>
        <end position="81"/>
    </location>
</feature>
<dbReference type="PRINTS" id="PR00455">
    <property type="entry name" value="HTHTETR"/>
</dbReference>
<keyword evidence="3" id="KW-0804">Transcription</keyword>
<keyword evidence="2 4" id="KW-0238">DNA-binding</keyword>
<dbReference type="Proteomes" id="UP001230426">
    <property type="component" value="Unassembled WGS sequence"/>
</dbReference>
<keyword evidence="8" id="KW-1185">Reference proteome</keyword>
<dbReference type="EMBL" id="JAUSRB010000002">
    <property type="protein sequence ID" value="MDP9863442.1"/>
    <property type="molecule type" value="Genomic_DNA"/>
</dbReference>
<protein>
    <submittedName>
        <fullName evidence="7">AcrR family transcriptional regulator</fullName>
    </submittedName>
</protein>
<evidence type="ECO:0000259" key="6">
    <source>
        <dbReference type="PROSITE" id="PS50977"/>
    </source>
</evidence>
<organism evidence="7 8">
    <name type="scientific">Streptosporangium brasiliense</name>
    <dbReference type="NCBI Taxonomy" id="47480"/>
    <lineage>
        <taxon>Bacteria</taxon>
        <taxon>Bacillati</taxon>
        <taxon>Actinomycetota</taxon>
        <taxon>Actinomycetes</taxon>
        <taxon>Streptosporangiales</taxon>
        <taxon>Streptosporangiaceae</taxon>
        <taxon>Streptosporangium</taxon>
    </lineage>
</organism>
<dbReference type="RefSeq" id="WP_306860325.1">
    <property type="nucleotide sequence ID" value="NZ_JAUSRB010000002.1"/>
</dbReference>
<sequence length="222" mass="24191">MIDSVPAGAGAPEGLRERKKRRTRRHITTVATELFVERGFDQVTIAEVAAAAEVSVNTLYNYFEAKEDLVLPPEEVSGRRLADIVRAREAGRSAAAAVLGHLRQELLRRDRNLGLTEGFGRFLEMMRAAPTLVARLEGLAWQMTAALADVLAEETEAAPDDPLPRLVAAQIGWVHAQVLGEIGRRTVTGEDPDAIAEAVLGFLDVIEGLLSERVLTYAIREG</sequence>
<evidence type="ECO:0000256" key="4">
    <source>
        <dbReference type="PROSITE-ProRule" id="PRU00335"/>
    </source>
</evidence>
<evidence type="ECO:0000313" key="8">
    <source>
        <dbReference type="Proteomes" id="UP001230426"/>
    </source>
</evidence>
<gene>
    <name evidence="7" type="ORF">J2S55_002708</name>
</gene>
<proteinExistence type="predicted"/>
<evidence type="ECO:0000256" key="1">
    <source>
        <dbReference type="ARBA" id="ARBA00023015"/>
    </source>
</evidence>
<feature type="DNA-binding region" description="H-T-H motif" evidence="4">
    <location>
        <begin position="44"/>
        <end position="63"/>
    </location>
</feature>
<evidence type="ECO:0000256" key="5">
    <source>
        <dbReference type="SAM" id="MobiDB-lite"/>
    </source>
</evidence>
<evidence type="ECO:0000313" key="7">
    <source>
        <dbReference type="EMBL" id="MDP9863442.1"/>
    </source>
</evidence>
<dbReference type="PANTHER" id="PTHR30055:SF234">
    <property type="entry name" value="HTH-TYPE TRANSCRIPTIONAL REGULATOR BETI"/>
    <property type="match status" value="1"/>
</dbReference>
<name>A0ABT9R2I3_9ACTN</name>
<evidence type="ECO:0000256" key="2">
    <source>
        <dbReference type="ARBA" id="ARBA00023125"/>
    </source>
</evidence>
<evidence type="ECO:0000256" key="3">
    <source>
        <dbReference type="ARBA" id="ARBA00023163"/>
    </source>
</evidence>
<accession>A0ABT9R2I3</accession>
<dbReference type="InterPro" id="IPR001647">
    <property type="entry name" value="HTH_TetR"/>
</dbReference>
<reference evidence="7 8" key="1">
    <citation type="submission" date="2023-07" db="EMBL/GenBank/DDBJ databases">
        <title>Sequencing the genomes of 1000 actinobacteria strains.</title>
        <authorList>
            <person name="Klenk H.-P."/>
        </authorList>
    </citation>
    <scope>NUCLEOTIDE SEQUENCE [LARGE SCALE GENOMIC DNA]</scope>
    <source>
        <strain evidence="7 8">DSM 44109</strain>
    </source>
</reference>
<feature type="region of interest" description="Disordered" evidence="5">
    <location>
        <begin position="1"/>
        <end position="23"/>
    </location>
</feature>
<dbReference type="Gene3D" id="1.10.357.10">
    <property type="entry name" value="Tetracycline Repressor, domain 2"/>
    <property type="match status" value="1"/>
</dbReference>